<organism evidence="1 2">
    <name type="scientific">Metabacillus niabensis</name>
    <dbReference type="NCBI Taxonomy" id="324854"/>
    <lineage>
        <taxon>Bacteria</taxon>
        <taxon>Bacillati</taxon>
        <taxon>Bacillota</taxon>
        <taxon>Bacilli</taxon>
        <taxon>Bacillales</taxon>
        <taxon>Bacillaceae</taxon>
        <taxon>Metabacillus</taxon>
    </lineage>
</organism>
<protein>
    <recommendedName>
        <fullName evidence="3">DUF4176 domain-containing protein</fullName>
    </recommendedName>
</protein>
<accession>A0ABT9Z7S3</accession>
<dbReference type="RefSeq" id="WP_174881001.1">
    <property type="nucleotide sequence ID" value="NZ_CADEPK010000299.1"/>
</dbReference>
<reference evidence="1 2" key="1">
    <citation type="submission" date="2023-07" db="EMBL/GenBank/DDBJ databases">
        <title>Genomic Encyclopedia of Type Strains, Phase IV (KMG-IV): sequencing the most valuable type-strain genomes for metagenomic binning, comparative biology and taxonomic classification.</title>
        <authorList>
            <person name="Goeker M."/>
        </authorList>
    </citation>
    <scope>NUCLEOTIDE SEQUENCE [LARGE SCALE GENOMIC DNA]</scope>
    <source>
        <strain evidence="1 2">DSM 17723</strain>
    </source>
</reference>
<dbReference type="EMBL" id="JAUSTZ010000008">
    <property type="protein sequence ID" value="MDQ0227330.1"/>
    <property type="molecule type" value="Genomic_DNA"/>
</dbReference>
<keyword evidence="2" id="KW-1185">Reference proteome</keyword>
<evidence type="ECO:0000313" key="2">
    <source>
        <dbReference type="Proteomes" id="UP001232245"/>
    </source>
</evidence>
<evidence type="ECO:0000313" key="1">
    <source>
        <dbReference type="EMBL" id="MDQ0227330.1"/>
    </source>
</evidence>
<gene>
    <name evidence="1" type="ORF">J2S02_003675</name>
</gene>
<dbReference type="Pfam" id="PF13780">
    <property type="entry name" value="DUF4176"/>
    <property type="match status" value="1"/>
</dbReference>
<comment type="caution">
    <text evidence="1">The sequence shown here is derived from an EMBL/GenBank/DDBJ whole genome shotgun (WGS) entry which is preliminary data.</text>
</comment>
<name>A0ABT9Z7S3_9BACI</name>
<proteinExistence type="predicted"/>
<evidence type="ECO:0008006" key="3">
    <source>
        <dbReference type="Google" id="ProtNLM"/>
    </source>
</evidence>
<dbReference type="InterPro" id="IPR025233">
    <property type="entry name" value="DUF4176"/>
</dbReference>
<sequence>MQNKFKQQLKDLVLEKVNQIIKTLDKEKQIECGLVIKDFCERFALDEPIFQHLYAAYKEQMTSLELYSQEIDIYYHREHNLHTLTYLEKSFTLNDETYVYFLTSCIEIVREVLPLGTVVELDENYFKPSQEHGVPAKVVITGRFIAPKGYKTYFPYCGVLYPFGEMRKDAQIHFTTPLIKNVIHHGYKDEAEEALEIIMKKELIIDKNLKSIEFSVQDMRKLQKEIELKQNAGER</sequence>
<dbReference type="Proteomes" id="UP001232245">
    <property type="component" value="Unassembled WGS sequence"/>
</dbReference>